<organism evidence="2 3">
    <name type="scientific">Novosphingobium endophyticum</name>
    <dbReference type="NCBI Taxonomy" id="1955250"/>
    <lineage>
        <taxon>Bacteria</taxon>
        <taxon>Pseudomonadati</taxon>
        <taxon>Pseudomonadota</taxon>
        <taxon>Alphaproteobacteria</taxon>
        <taxon>Sphingomonadales</taxon>
        <taxon>Sphingomonadaceae</taxon>
        <taxon>Novosphingobium</taxon>
    </lineage>
</organism>
<gene>
    <name evidence="2" type="ORF">GCM10011494_36770</name>
</gene>
<dbReference type="Pfam" id="PF04402">
    <property type="entry name" value="SIMPL"/>
    <property type="match status" value="1"/>
</dbReference>
<evidence type="ECO:0008006" key="4">
    <source>
        <dbReference type="Google" id="ProtNLM"/>
    </source>
</evidence>
<keyword evidence="3" id="KW-1185">Reference proteome</keyword>
<evidence type="ECO:0000256" key="1">
    <source>
        <dbReference type="SAM" id="SignalP"/>
    </source>
</evidence>
<name>A0A916TVY6_9SPHN</name>
<keyword evidence="1" id="KW-0732">Signal</keyword>
<dbReference type="InterPro" id="IPR052022">
    <property type="entry name" value="26kDa_periplasmic_antigen"/>
</dbReference>
<dbReference type="PANTHER" id="PTHR34387:SF1">
    <property type="entry name" value="PERIPLASMIC IMMUNOGENIC PROTEIN"/>
    <property type="match status" value="1"/>
</dbReference>
<dbReference type="GO" id="GO:0006974">
    <property type="term" value="P:DNA damage response"/>
    <property type="evidence" value="ECO:0007669"/>
    <property type="project" value="TreeGrafter"/>
</dbReference>
<dbReference type="RefSeq" id="WP_188773019.1">
    <property type="nucleotide sequence ID" value="NZ_BMHK01000045.1"/>
</dbReference>
<reference evidence="2" key="1">
    <citation type="journal article" date="2014" name="Int. J. Syst. Evol. Microbiol.">
        <title>Complete genome sequence of Corynebacterium casei LMG S-19264T (=DSM 44701T), isolated from a smear-ripened cheese.</title>
        <authorList>
            <consortium name="US DOE Joint Genome Institute (JGI-PGF)"/>
            <person name="Walter F."/>
            <person name="Albersmeier A."/>
            <person name="Kalinowski J."/>
            <person name="Ruckert C."/>
        </authorList>
    </citation>
    <scope>NUCLEOTIDE SEQUENCE</scope>
    <source>
        <strain evidence="2">CGMCC 1.15095</strain>
    </source>
</reference>
<reference evidence="2" key="2">
    <citation type="submission" date="2020-09" db="EMBL/GenBank/DDBJ databases">
        <authorList>
            <person name="Sun Q."/>
            <person name="Zhou Y."/>
        </authorList>
    </citation>
    <scope>NUCLEOTIDE SEQUENCE</scope>
    <source>
        <strain evidence="2">CGMCC 1.15095</strain>
    </source>
</reference>
<accession>A0A916TVY6</accession>
<dbReference type="EMBL" id="BMHK01000045">
    <property type="protein sequence ID" value="GGC14588.1"/>
    <property type="molecule type" value="Genomic_DNA"/>
</dbReference>
<dbReference type="InterPro" id="IPR007497">
    <property type="entry name" value="SIMPL/DUF541"/>
</dbReference>
<dbReference type="PANTHER" id="PTHR34387">
    <property type="entry name" value="SLR1258 PROTEIN"/>
    <property type="match status" value="1"/>
</dbReference>
<dbReference type="Proteomes" id="UP000608154">
    <property type="component" value="Unassembled WGS sequence"/>
</dbReference>
<feature type="chain" id="PRO_5037263639" description="DUF541 domain-containing protein" evidence="1">
    <location>
        <begin position="23"/>
        <end position="260"/>
    </location>
</feature>
<protein>
    <recommendedName>
        <fullName evidence="4">DUF541 domain-containing protein</fullName>
    </recommendedName>
</protein>
<dbReference type="AlphaFoldDB" id="A0A916TVY6"/>
<evidence type="ECO:0000313" key="2">
    <source>
        <dbReference type="EMBL" id="GGC14588.1"/>
    </source>
</evidence>
<dbReference type="Gene3D" id="3.30.110.170">
    <property type="entry name" value="Protein of unknown function (DUF541), domain 1"/>
    <property type="match status" value="1"/>
</dbReference>
<dbReference type="Gene3D" id="3.30.70.2970">
    <property type="entry name" value="Protein of unknown function (DUF541), domain 2"/>
    <property type="match status" value="1"/>
</dbReference>
<comment type="caution">
    <text evidence="2">The sequence shown here is derived from an EMBL/GenBank/DDBJ whole genome shotgun (WGS) entry which is preliminary data.</text>
</comment>
<feature type="signal peptide" evidence="1">
    <location>
        <begin position="1"/>
        <end position="22"/>
    </location>
</feature>
<sequence length="260" mass="26865">MTNLAAGNFAPALAAVPLLLLAACGQASSDSRGVDRSETLLSVSATGHAEARPDKAEFQAGIQTWARSAKDASSANARKIGEIVDALGKLGIEEKDIQTRAVSVDRIDWGDRKGQFQAVNTVNVTVRNVDSAGAAVAAVTEAGANIVNGPNLTMSDPEATANLAYAEAYKAARRRAEAYAEAAGMEVSRVLYIRDAGGSQGMRYLPSAEVAARIDAAPPPVALQVAPPPPPASEQGGARIMAGQTASDVSIQVDFALRPQ</sequence>
<proteinExistence type="predicted"/>
<evidence type="ECO:0000313" key="3">
    <source>
        <dbReference type="Proteomes" id="UP000608154"/>
    </source>
</evidence>